<dbReference type="Proteomes" id="UP001226720">
    <property type="component" value="Unassembled WGS sequence"/>
</dbReference>
<keyword evidence="2" id="KW-1185">Reference proteome</keyword>
<accession>A0ABU0K402</accession>
<organism evidence="1 2">
    <name type="scientific">Guptibacillus hwajinpoensis</name>
    <dbReference type="NCBI Taxonomy" id="208199"/>
    <lineage>
        <taxon>Bacteria</taxon>
        <taxon>Bacillati</taxon>
        <taxon>Bacillota</taxon>
        <taxon>Bacilli</taxon>
        <taxon>Bacillales</taxon>
        <taxon>Guptibacillaceae</taxon>
        <taxon>Guptibacillus</taxon>
    </lineage>
</organism>
<dbReference type="GeneID" id="301327668"/>
<gene>
    <name evidence="1" type="ORF">QO000_002367</name>
</gene>
<name>A0ABU0K402_9BACL</name>
<reference evidence="1" key="1">
    <citation type="submission" date="2023-07" db="EMBL/GenBank/DDBJ databases">
        <title>Genomic Encyclopedia of Type Strains, Phase IV (KMG-IV): sequencing the most valuable type-strain genomes for metagenomic binning, comparative biology and taxonomic classification.</title>
        <authorList>
            <person name="Goeker M."/>
        </authorList>
    </citation>
    <scope>NUCLEOTIDE SEQUENCE [LARGE SCALE GENOMIC DNA]</scope>
    <source>
        <strain evidence="1">JSM 076093</strain>
    </source>
</reference>
<evidence type="ECO:0000313" key="2">
    <source>
        <dbReference type="Proteomes" id="UP001226720"/>
    </source>
</evidence>
<evidence type="ECO:0008006" key="3">
    <source>
        <dbReference type="Google" id="ProtNLM"/>
    </source>
</evidence>
<comment type="caution">
    <text evidence="1">The sequence shown here is derived from an EMBL/GenBank/DDBJ whole genome shotgun (WGS) entry which is preliminary data.</text>
</comment>
<dbReference type="EMBL" id="JAUSWM010000004">
    <property type="protein sequence ID" value="MDQ0483385.1"/>
    <property type="molecule type" value="Genomic_DNA"/>
</dbReference>
<proteinExistence type="predicted"/>
<sequence length="139" mass="14691">MPKKIFDYKASVPTSGSQTLNRNIPTSPTTIKLAAFGLFVPAQTEFVDLQGTVGIQATALNPSILIKVFRDTGVIFTTRISIDADLAEFQTVSFQAIDISPPAGFFSYSVTAELVASPILDSATVVGPVSFKGFSIGNA</sequence>
<evidence type="ECO:0000313" key="1">
    <source>
        <dbReference type="EMBL" id="MDQ0483385.1"/>
    </source>
</evidence>
<dbReference type="RefSeq" id="WP_301552077.1">
    <property type="nucleotide sequence ID" value="NZ_JAQRMZ010000006.1"/>
</dbReference>
<protein>
    <recommendedName>
        <fullName evidence="3">Exosporium protein C</fullName>
    </recommendedName>
</protein>